<dbReference type="EMBL" id="PNBX01000031">
    <property type="protein sequence ID" value="TMO68638.1"/>
    <property type="molecule type" value="Genomic_DNA"/>
</dbReference>
<dbReference type="PANTHER" id="PTHR30399">
    <property type="entry name" value="UNCHARACTERIZED PROTEIN YGJP"/>
    <property type="match status" value="1"/>
</dbReference>
<reference evidence="5" key="2">
    <citation type="submission" date="2019-06" db="EMBL/GenBank/DDBJ databases">
        <title>Co-occurence of chitin degradation, pigmentation and bioactivity in marine Pseudoalteromonas.</title>
        <authorList>
            <person name="Sonnenschein E.C."/>
            <person name="Bech P.K."/>
        </authorList>
    </citation>
    <scope>NUCLEOTIDE SEQUENCE [LARGE SCALE GENOMIC DNA]</scope>
    <source>
        <strain evidence="5">S3790</strain>
    </source>
</reference>
<evidence type="ECO:0000259" key="1">
    <source>
        <dbReference type="Pfam" id="PF01863"/>
    </source>
</evidence>
<feature type="domain" description="YgjP-like metallopeptidase" evidence="1">
    <location>
        <begin position="13"/>
        <end position="215"/>
    </location>
</feature>
<evidence type="ECO:0000313" key="2">
    <source>
        <dbReference type="EMBL" id="TMO68638.1"/>
    </source>
</evidence>
<dbReference type="AlphaFoldDB" id="A0A5S3VAU4"/>
<evidence type="ECO:0000313" key="4">
    <source>
        <dbReference type="Proteomes" id="UP000307164"/>
    </source>
</evidence>
<dbReference type="OrthoDB" id="9811177at2"/>
<dbReference type="Gene3D" id="3.30.2010.10">
    <property type="entry name" value="Metalloproteases ('zincins'), catalytic domain"/>
    <property type="match status" value="1"/>
</dbReference>
<dbReference type="Pfam" id="PF01863">
    <property type="entry name" value="YgjP-like"/>
    <property type="match status" value="1"/>
</dbReference>
<dbReference type="EMBL" id="PNBW01000042">
    <property type="protein sequence ID" value="TMO75001.1"/>
    <property type="molecule type" value="Genomic_DNA"/>
</dbReference>
<protein>
    <recommendedName>
        <fullName evidence="1">YgjP-like metallopeptidase domain-containing protein</fullName>
    </recommendedName>
</protein>
<organism evidence="2 5">
    <name type="scientific">Pseudoalteromonas aurantia</name>
    <dbReference type="NCBI Taxonomy" id="43654"/>
    <lineage>
        <taxon>Bacteria</taxon>
        <taxon>Pseudomonadati</taxon>
        <taxon>Pseudomonadota</taxon>
        <taxon>Gammaproteobacteria</taxon>
        <taxon>Alteromonadales</taxon>
        <taxon>Pseudoalteromonadaceae</taxon>
        <taxon>Pseudoalteromonas</taxon>
    </lineage>
</organism>
<dbReference type="PANTHER" id="PTHR30399:SF1">
    <property type="entry name" value="UTP PYROPHOSPHATASE"/>
    <property type="match status" value="1"/>
</dbReference>
<dbReference type="Proteomes" id="UP000307217">
    <property type="component" value="Unassembled WGS sequence"/>
</dbReference>
<dbReference type="CDD" id="cd07344">
    <property type="entry name" value="M48_yhfN_like"/>
    <property type="match status" value="1"/>
</dbReference>
<evidence type="ECO:0000313" key="5">
    <source>
        <dbReference type="Proteomes" id="UP000307217"/>
    </source>
</evidence>
<evidence type="ECO:0000313" key="3">
    <source>
        <dbReference type="EMBL" id="TMO75001.1"/>
    </source>
</evidence>
<dbReference type="InterPro" id="IPR053136">
    <property type="entry name" value="UTP_pyrophosphatase-like"/>
</dbReference>
<comment type="caution">
    <text evidence="2">The sequence shown here is derived from an EMBL/GenBank/DDBJ whole genome shotgun (WGS) entry which is preliminary data.</text>
</comment>
<reference evidence="4 5" key="1">
    <citation type="submission" date="2018-01" db="EMBL/GenBank/DDBJ databases">
        <authorList>
            <person name="Paulsen S."/>
            <person name="Gram L.K."/>
        </authorList>
    </citation>
    <scope>NUCLEOTIDE SEQUENCE [LARGE SCALE GENOMIC DNA]</scope>
    <source>
        <strain evidence="2 5">S3790</strain>
        <strain evidence="3 4">S3895</strain>
    </source>
</reference>
<dbReference type="RefSeq" id="WP_138591493.1">
    <property type="nucleotide sequence ID" value="NZ_PNBW01000042.1"/>
</dbReference>
<name>A0A5S3VAU4_9GAMM</name>
<dbReference type="InterPro" id="IPR002725">
    <property type="entry name" value="YgjP-like_metallopeptidase"/>
</dbReference>
<proteinExistence type="predicted"/>
<accession>A0A5S3VAU4</accession>
<sequence length="226" mass="26181">MFEYQLKESTRRRSIAIKVTDNGIIVYAPKGLEKKWLHEWLMSKHSWVLAQQQKVPAVPVVQTPWHSQTLLVFGETYACFFGPEYPSKLCHSNRIVHVCVINPDDTKACRAALLSLLRIELESYVMGVLPVLAEKMDAQVSQVKFREYKSRWGSCTSNRALAFNTLLIGAKPSYIDYVIIHELAHCHVLAHNPEFWQLVFKYYGEYKDVVKWFREKGATLFITKEV</sequence>
<gene>
    <name evidence="2" type="ORF">CWC19_08585</name>
    <name evidence="3" type="ORF">CWC20_09010</name>
</gene>
<keyword evidence="4" id="KW-1185">Reference proteome</keyword>
<reference evidence="2" key="3">
    <citation type="submission" date="2019-09" db="EMBL/GenBank/DDBJ databases">
        <title>Co-occurence of chitin degradation, pigmentation and bioactivity in marine Pseudoalteromonas.</title>
        <authorList>
            <person name="Sonnenschein E.C."/>
            <person name="Bech P.K."/>
        </authorList>
    </citation>
    <scope>NUCLEOTIDE SEQUENCE</scope>
    <source>
        <strain evidence="2">S3790</strain>
        <strain evidence="3 4">S3895</strain>
    </source>
</reference>
<dbReference type="Proteomes" id="UP000307164">
    <property type="component" value="Unassembled WGS sequence"/>
</dbReference>